<keyword evidence="5 7" id="KW-1133">Transmembrane helix</keyword>
<dbReference type="InterPro" id="IPR032808">
    <property type="entry name" value="DoxX"/>
</dbReference>
<reference evidence="8 9" key="1">
    <citation type="submission" date="2020-08" db="EMBL/GenBank/DDBJ databases">
        <title>A Genomic Blueprint of the Chicken Gut Microbiome.</title>
        <authorList>
            <person name="Gilroy R."/>
            <person name="Ravi A."/>
            <person name="Getino M."/>
            <person name="Pursley I."/>
            <person name="Horton D.L."/>
            <person name="Alikhan N.-F."/>
            <person name="Baker D."/>
            <person name="Gharbi K."/>
            <person name="Hall N."/>
            <person name="Watson M."/>
            <person name="Adriaenssens E.M."/>
            <person name="Foster-Nyarko E."/>
            <person name="Jarju S."/>
            <person name="Secka A."/>
            <person name="Antonio M."/>
            <person name="Oren A."/>
            <person name="Chaudhuri R."/>
            <person name="La Ragione R.M."/>
            <person name="Hildebrand F."/>
            <person name="Pallen M.J."/>
        </authorList>
    </citation>
    <scope>NUCLEOTIDE SEQUENCE [LARGE SCALE GENOMIC DNA]</scope>
    <source>
        <strain evidence="8 9">Sa2BVA9</strain>
    </source>
</reference>
<feature type="transmembrane region" description="Helical" evidence="7">
    <location>
        <begin position="74"/>
        <end position="94"/>
    </location>
</feature>
<organism evidence="8 9">
    <name type="scientific">Paenibacillus gallinarum</name>
    <dbReference type="NCBI Taxonomy" id="2762232"/>
    <lineage>
        <taxon>Bacteria</taxon>
        <taxon>Bacillati</taxon>
        <taxon>Bacillota</taxon>
        <taxon>Bacilli</taxon>
        <taxon>Bacillales</taxon>
        <taxon>Paenibacillaceae</taxon>
        <taxon>Paenibacillus</taxon>
    </lineage>
</organism>
<protein>
    <submittedName>
        <fullName evidence="8">DoxX family protein</fullName>
    </submittedName>
</protein>
<dbReference type="InterPro" id="IPR051907">
    <property type="entry name" value="DoxX-like_oxidoreductase"/>
</dbReference>
<name>A0ABR8T2F7_9BACL</name>
<keyword evidence="3" id="KW-1003">Cell membrane</keyword>
<keyword evidence="9" id="KW-1185">Reference proteome</keyword>
<dbReference type="PANTHER" id="PTHR33452:SF1">
    <property type="entry name" value="INNER MEMBRANE PROTEIN YPHA-RELATED"/>
    <property type="match status" value="1"/>
</dbReference>
<evidence type="ECO:0000256" key="1">
    <source>
        <dbReference type="ARBA" id="ARBA00004651"/>
    </source>
</evidence>
<evidence type="ECO:0000256" key="3">
    <source>
        <dbReference type="ARBA" id="ARBA00022475"/>
    </source>
</evidence>
<dbReference type="EMBL" id="JACSQL010000009">
    <property type="protein sequence ID" value="MBD7969950.1"/>
    <property type="molecule type" value="Genomic_DNA"/>
</dbReference>
<accession>A0ABR8T2F7</accession>
<keyword evidence="4 7" id="KW-0812">Transmembrane</keyword>
<evidence type="ECO:0000313" key="9">
    <source>
        <dbReference type="Proteomes" id="UP000608071"/>
    </source>
</evidence>
<evidence type="ECO:0000256" key="5">
    <source>
        <dbReference type="ARBA" id="ARBA00022989"/>
    </source>
</evidence>
<gene>
    <name evidence="8" type="ORF">H9647_17970</name>
</gene>
<comment type="similarity">
    <text evidence="2">Belongs to the DoxX family.</text>
</comment>
<evidence type="ECO:0000313" key="8">
    <source>
        <dbReference type="EMBL" id="MBD7969950.1"/>
    </source>
</evidence>
<evidence type="ECO:0000256" key="6">
    <source>
        <dbReference type="ARBA" id="ARBA00023136"/>
    </source>
</evidence>
<keyword evidence="6 7" id="KW-0472">Membrane</keyword>
<dbReference type="RefSeq" id="WP_191802532.1">
    <property type="nucleotide sequence ID" value="NZ_JACSQL010000009.1"/>
</dbReference>
<comment type="subcellular location">
    <subcellularLocation>
        <location evidence="1">Cell membrane</location>
        <topology evidence="1">Multi-pass membrane protein</topology>
    </subcellularLocation>
</comment>
<evidence type="ECO:0000256" key="2">
    <source>
        <dbReference type="ARBA" id="ARBA00006679"/>
    </source>
</evidence>
<evidence type="ECO:0000256" key="4">
    <source>
        <dbReference type="ARBA" id="ARBA00022692"/>
    </source>
</evidence>
<proteinExistence type="inferred from homology"/>
<sequence length="130" mass="14342">MMKMNIVTTIMRVVFGILFLAHGMDKFNTGLGNVAGWFESINIPGFLAYIVGPVELIGGILLILGLFTRYVSAILLVILLGAVLTAKLSAGLLNGYELDLSFMLIALYLVFAEMTRWSLDHLIFKKAKMN</sequence>
<dbReference type="Pfam" id="PF07681">
    <property type="entry name" value="DoxX"/>
    <property type="match status" value="1"/>
</dbReference>
<comment type="caution">
    <text evidence="8">The sequence shown here is derived from an EMBL/GenBank/DDBJ whole genome shotgun (WGS) entry which is preliminary data.</text>
</comment>
<dbReference type="Proteomes" id="UP000608071">
    <property type="component" value="Unassembled WGS sequence"/>
</dbReference>
<feature type="transmembrane region" description="Helical" evidence="7">
    <location>
        <begin position="100"/>
        <end position="119"/>
    </location>
</feature>
<dbReference type="PANTHER" id="PTHR33452">
    <property type="entry name" value="OXIDOREDUCTASE CATD-RELATED"/>
    <property type="match status" value="1"/>
</dbReference>
<feature type="transmembrane region" description="Helical" evidence="7">
    <location>
        <begin position="47"/>
        <end position="67"/>
    </location>
</feature>
<evidence type="ECO:0000256" key="7">
    <source>
        <dbReference type="SAM" id="Phobius"/>
    </source>
</evidence>